<name>A0ABU3WTR7_9NOCA</name>
<accession>A0ABU3WTR7</accession>
<comment type="caution">
    <text evidence="3">The sequence shown here is derived from an EMBL/GenBank/DDBJ whole genome shotgun (WGS) entry which is preliminary data.</text>
</comment>
<feature type="region of interest" description="Disordered" evidence="1">
    <location>
        <begin position="75"/>
        <end position="104"/>
    </location>
</feature>
<dbReference type="EMBL" id="WBMO01000004">
    <property type="protein sequence ID" value="MDV2477416.1"/>
    <property type="molecule type" value="Genomic_DNA"/>
</dbReference>
<feature type="domain" description="IrrE N-terminal-like" evidence="2">
    <location>
        <begin position="26"/>
        <end position="80"/>
    </location>
</feature>
<proteinExistence type="predicted"/>
<keyword evidence="4" id="KW-1185">Reference proteome</keyword>
<organism evidence="3 4">
    <name type="scientific">Rhodococcus zopfii</name>
    <dbReference type="NCBI Taxonomy" id="43772"/>
    <lineage>
        <taxon>Bacteria</taxon>
        <taxon>Bacillati</taxon>
        <taxon>Actinomycetota</taxon>
        <taxon>Actinomycetes</taxon>
        <taxon>Mycobacteriales</taxon>
        <taxon>Nocardiaceae</taxon>
        <taxon>Rhodococcus</taxon>
    </lineage>
</organism>
<feature type="compositionally biased region" description="Basic and acidic residues" evidence="1">
    <location>
        <begin position="75"/>
        <end position="89"/>
    </location>
</feature>
<dbReference type="Pfam" id="PF06114">
    <property type="entry name" value="Peptidase_M78"/>
    <property type="match status" value="1"/>
</dbReference>
<sequence length="104" mass="11783">MGRLVSAAATLGVTIVEGRPLRGRPGHYDDETRTIVLRPGLPRRRRRGVLGHELGHAYYKHIRCGDPYLSARQERQADEYARAPSDHPRGVRARPNRFTVRTST</sequence>
<dbReference type="Proteomes" id="UP001275440">
    <property type="component" value="Unassembled WGS sequence"/>
</dbReference>
<evidence type="ECO:0000256" key="1">
    <source>
        <dbReference type="SAM" id="MobiDB-lite"/>
    </source>
</evidence>
<reference evidence="3 4" key="1">
    <citation type="submission" date="2019-10" db="EMBL/GenBank/DDBJ databases">
        <title>Draft Genome Assembly of Rhodococcus zopfii DSM44189.</title>
        <authorList>
            <person name="Sutton J.M."/>
            <person name="Akob D.M."/>
            <person name="Bushman T.J."/>
        </authorList>
    </citation>
    <scope>NUCLEOTIDE SEQUENCE [LARGE SCALE GENOMIC DNA]</scope>
    <source>
        <strain evidence="3 4">DSM 44189</strain>
    </source>
</reference>
<evidence type="ECO:0000259" key="2">
    <source>
        <dbReference type="Pfam" id="PF06114"/>
    </source>
</evidence>
<evidence type="ECO:0000313" key="4">
    <source>
        <dbReference type="Proteomes" id="UP001275440"/>
    </source>
</evidence>
<protein>
    <submittedName>
        <fullName evidence="3">ImmA/IrrE family metallo-endopeptidase</fullName>
    </submittedName>
</protein>
<gene>
    <name evidence="3" type="ORF">F8M49_22200</name>
</gene>
<dbReference type="InterPro" id="IPR010359">
    <property type="entry name" value="IrrE_HExxH"/>
</dbReference>
<dbReference type="Gene3D" id="1.10.10.2910">
    <property type="match status" value="1"/>
</dbReference>
<evidence type="ECO:0000313" key="3">
    <source>
        <dbReference type="EMBL" id="MDV2477416.1"/>
    </source>
</evidence>